<dbReference type="InterPro" id="IPR002557">
    <property type="entry name" value="Chitin-bd_dom"/>
</dbReference>
<dbReference type="GO" id="GO:0005576">
    <property type="term" value="C:extracellular region"/>
    <property type="evidence" value="ECO:0007669"/>
    <property type="project" value="InterPro"/>
</dbReference>
<gene>
    <name evidence="3" type="ORF">NEZAVI_LOCUS9840</name>
</gene>
<feature type="domain" description="Chitin-binding type-2" evidence="2">
    <location>
        <begin position="86"/>
        <end position="144"/>
    </location>
</feature>
<evidence type="ECO:0000259" key="2">
    <source>
        <dbReference type="PROSITE" id="PS50940"/>
    </source>
</evidence>
<feature type="compositionally biased region" description="Polar residues" evidence="1">
    <location>
        <begin position="218"/>
        <end position="246"/>
    </location>
</feature>
<dbReference type="Gene3D" id="2.170.140.10">
    <property type="entry name" value="Chitin binding domain"/>
    <property type="match status" value="1"/>
</dbReference>
<keyword evidence="4" id="KW-1185">Reference proteome</keyword>
<feature type="compositionally biased region" description="Low complexity" evidence="1">
    <location>
        <begin position="251"/>
        <end position="267"/>
    </location>
</feature>
<dbReference type="EMBL" id="OV725080">
    <property type="protein sequence ID" value="CAH1400651.1"/>
    <property type="molecule type" value="Genomic_DNA"/>
</dbReference>
<dbReference type="InterPro" id="IPR036508">
    <property type="entry name" value="Chitin-bd_dom_sf"/>
</dbReference>
<sequence>MVRTFRDRPFPAVSFQVMNPHAIVSALRAERKLISWEVLHPGLVSFLHNHRALSPLPSRHPARVGTLKPISGTQRILASPDIPITAFSCSGRPIGYYADLETNCQVYHMCGEGQRQYSYMCPNTTLFHQRMLICAHWYQVNCSRSEMDYSANLLIGQRDKPFVPDYFTGLEEVGGEPPNSEDLQHIGSRRSDKISSSDREDLHTSSSGSFLPPRRNTIAESATKPTAPTSRPTNVSFRSTIETPSSDPALARTQPMTRAPRPTPRTIIRPRRPSFNLEPPETNVEETNTLELHLQDPRRAFFIPEKSSELPGADPIIVSIKVHGDSSFRKAAPVSNQLATRCQKCHPLFIIDKNNCSPCVLVS</sequence>
<dbReference type="PANTHER" id="PTHR22933">
    <property type="entry name" value="FI18007P1-RELATED"/>
    <property type="match status" value="1"/>
</dbReference>
<feature type="region of interest" description="Disordered" evidence="1">
    <location>
        <begin position="168"/>
        <end position="281"/>
    </location>
</feature>
<proteinExistence type="predicted"/>
<dbReference type="AlphaFoldDB" id="A0A9P0HEP8"/>
<dbReference type="Proteomes" id="UP001152798">
    <property type="component" value="Chromosome 4"/>
</dbReference>
<evidence type="ECO:0000256" key="1">
    <source>
        <dbReference type="SAM" id="MobiDB-lite"/>
    </source>
</evidence>
<dbReference type="PANTHER" id="PTHR22933:SF44">
    <property type="entry name" value="RE15157P"/>
    <property type="match status" value="1"/>
</dbReference>
<feature type="compositionally biased region" description="Basic and acidic residues" evidence="1">
    <location>
        <begin position="189"/>
        <end position="203"/>
    </location>
</feature>
<reference evidence="3" key="1">
    <citation type="submission" date="2022-01" db="EMBL/GenBank/DDBJ databases">
        <authorList>
            <person name="King R."/>
        </authorList>
    </citation>
    <scope>NUCLEOTIDE SEQUENCE</scope>
</reference>
<dbReference type="GO" id="GO:0008061">
    <property type="term" value="F:chitin binding"/>
    <property type="evidence" value="ECO:0007669"/>
    <property type="project" value="InterPro"/>
</dbReference>
<evidence type="ECO:0000313" key="4">
    <source>
        <dbReference type="Proteomes" id="UP001152798"/>
    </source>
</evidence>
<name>A0A9P0HEP8_NEZVI</name>
<organism evidence="3 4">
    <name type="scientific">Nezara viridula</name>
    <name type="common">Southern green stink bug</name>
    <name type="synonym">Cimex viridulus</name>
    <dbReference type="NCBI Taxonomy" id="85310"/>
    <lineage>
        <taxon>Eukaryota</taxon>
        <taxon>Metazoa</taxon>
        <taxon>Ecdysozoa</taxon>
        <taxon>Arthropoda</taxon>
        <taxon>Hexapoda</taxon>
        <taxon>Insecta</taxon>
        <taxon>Pterygota</taxon>
        <taxon>Neoptera</taxon>
        <taxon>Paraneoptera</taxon>
        <taxon>Hemiptera</taxon>
        <taxon>Heteroptera</taxon>
        <taxon>Panheteroptera</taxon>
        <taxon>Pentatomomorpha</taxon>
        <taxon>Pentatomoidea</taxon>
        <taxon>Pentatomidae</taxon>
        <taxon>Pentatominae</taxon>
        <taxon>Nezara</taxon>
    </lineage>
</organism>
<accession>A0A9P0HEP8</accession>
<dbReference type="SMART" id="SM00494">
    <property type="entry name" value="ChtBD2"/>
    <property type="match status" value="1"/>
</dbReference>
<dbReference type="SUPFAM" id="SSF57625">
    <property type="entry name" value="Invertebrate chitin-binding proteins"/>
    <property type="match status" value="1"/>
</dbReference>
<dbReference type="PROSITE" id="PS50940">
    <property type="entry name" value="CHIT_BIND_II"/>
    <property type="match status" value="1"/>
</dbReference>
<dbReference type="InterPro" id="IPR052976">
    <property type="entry name" value="Scoloptoxin-like"/>
</dbReference>
<dbReference type="Pfam" id="PF01607">
    <property type="entry name" value="CBM_14"/>
    <property type="match status" value="1"/>
</dbReference>
<dbReference type="OrthoDB" id="6379319at2759"/>
<evidence type="ECO:0000313" key="3">
    <source>
        <dbReference type="EMBL" id="CAH1400651.1"/>
    </source>
</evidence>
<protein>
    <recommendedName>
        <fullName evidence="2">Chitin-binding type-2 domain-containing protein</fullName>
    </recommendedName>
</protein>